<evidence type="ECO:0000313" key="1">
    <source>
        <dbReference type="EMBL" id="NIH82697.1"/>
    </source>
</evidence>
<comment type="caution">
    <text evidence="1">The sequence shown here is derived from an EMBL/GenBank/DDBJ whole genome shotgun (WGS) entry which is preliminary data.</text>
</comment>
<proteinExistence type="predicted"/>
<dbReference type="RefSeq" id="WP_313886251.1">
    <property type="nucleotide sequence ID" value="NZ_JAANOU010000001.1"/>
</dbReference>
<accession>A0ABX0T0F0</accession>
<name>A0ABX0T0F0_9PSEU</name>
<gene>
    <name evidence="1" type="ORF">FHX46_005227</name>
</gene>
<keyword evidence="2" id="KW-1185">Reference proteome</keyword>
<reference evidence="1 2" key="1">
    <citation type="submission" date="2020-03" db="EMBL/GenBank/DDBJ databases">
        <title>Sequencing the genomes of 1000 actinobacteria strains.</title>
        <authorList>
            <person name="Klenk H.-P."/>
        </authorList>
    </citation>
    <scope>NUCLEOTIDE SEQUENCE [LARGE SCALE GENOMIC DNA]</scope>
    <source>
        <strain evidence="1 2">DSM 45668</strain>
    </source>
</reference>
<dbReference type="EMBL" id="JAANOU010000001">
    <property type="protein sequence ID" value="NIH82697.1"/>
    <property type="molecule type" value="Genomic_DNA"/>
</dbReference>
<organism evidence="1 2">
    <name type="scientific">Amycolatopsis viridis</name>
    <dbReference type="NCBI Taxonomy" id="185678"/>
    <lineage>
        <taxon>Bacteria</taxon>
        <taxon>Bacillati</taxon>
        <taxon>Actinomycetota</taxon>
        <taxon>Actinomycetes</taxon>
        <taxon>Pseudonocardiales</taxon>
        <taxon>Pseudonocardiaceae</taxon>
        <taxon>Amycolatopsis</taxon>
    </lineage>
</organism>
<sequence length="115" mass="12294">MSAGSYSVDPAALTRYSGELDANRAAVAQVTGKVGQADVGDKSWGLVGLFVKHQYTELLTDLKDLLKDMENGLGSASAKIADAARAYREADDTHRRALAEIAEQLDDVIVRDLNG</sequence>
<dbReference type="Proteomes" id="UP000754495">
    <property type="component" value="Unassembled WGS sequence"/>
</dbReference>
<evidence type="ECO:0000313" key="2">
    <source>
        <dbReference type="Proteomes" id="UP000754495"/>
    </source>
</evidence>
<evidence type="ECO:0008006" key="3">
    <source>
        <dbReference type="Google" id="ProtNLM"/>
    </source>
</evidence>
<protein>
    <recommendedName>
        <fullName evidence="3">ESX-1 secretion-associated protein</fullName>
    </recommendedName>
</protein>